<evidence type="ECO:0000313" key="6">
    <source>
        <dbReference type="Proteomes" id="UP000305362"/>
    </source>
</evidence>
<dbReference type="InterPro" id="IPR036866">
    <property type="entry name" value="RibonucZ/Hydroxyglut_hydro"/>
</dbReference>
<dbReference type="Proteomes" id="UP000305647">
    <property type="component" value="Unassembled WGS sequence"/>
</dbReference>
<dbReference type="PANTHER" id="PTHR43084:SF1">
    <property type="entry name" value="PERSULFIDE DIOXYGENASE ETHE1, MITOCHONDRIAL"/>
    <property type="match status" value="1"/>
</dbReference>
<sequence>MISRAFKLNRRSLVRNYGAAATPFRTHFGGEATPTTSTFYDKASSTWTYVLHCKDTRKAAVIDPVLDFDISSGKVTTESADALLAFLHENQLSVEHILETHAHADHLTSAKYLQKHLHAPISIGQRIREVQATFGPRYGLKPDSFVGSFDRLLQDDEIVSLGNLKGKVMHLPGHTPDHVGYVFGKSVYTGDSVFLAPVFTARADFPGGVASSLATSIEKLLSLPHDYKLFVGHDYPGAEREQSCWTTVGDQLTLNDHLKQEDFAKFREERDKTLNTPKLLHPAIQVNIRGGRLPPSDEDGISRLKLPITTNVDL</sequence>
<comment type="caution">
    <text evidence="5">The sequence shown here is derived from an EMBL/GenBank/DDBJ whole genome shotgun (WGS) entry which is preliminary data.</text>
</comment>
<dbReference type="Gene3D" id="3.60.15.10">
    <property type="entry name" value="Ribonuclease Z/Hydroxyacylglutathione hydrolase-like"/>
    <property type="match status" value="1"/>
</dbReference>
<keyword evidence="1" id="KW-0479">Metal-binding</keyword>
<protein>
    <submittedName>
        <fullName evidence="5">Beta-lactamase domain-containing protein</fullName>
    </submittedName>
</protein>
<dbReference type="EMBL" id="SPRX01000072">
    <property type="protein sequence ID" value="TIC62334.1"/>
    <property type="molecule type" value="Genomic_DNA"/>
</dbReference>
<dbReference type="OrthoDB" id="449487at2759"/>
<dbReference type="Proteomes" id="UP000310708">
    <property type="component" value="Unassembled WGS sequence"/>
</dbReference>
<accession>A0A4T0PC25</accession>
<dbReference type="EMBL" id="SPRV01000071">
    <property type="protein sequence ID" value="TIC59094.1"/>
    <property type="molecule type" value="Genomic_DNA"/>
</dbReference>
<dbReference type="GO" id="GO:0050313">
    <property type="term" value="F:sulfur dioxygenase activity"/>
    <property type="evidence" value="ECO:0007669"/>
    <property type="project" value="InterPro"/>
</dbReference>
<evidence type="ECO:0000313" key="5">
    <source>
        <dbReference type="EMBL" id="TIC62334.1"/>
    </source>
</evidence>
<evidence type="ECO:0000313" key="4">
    <source>
        <dbReference type="EMBL" id="TIC59094.1"/>
    </source>
</evidence>
<dbReference type="EMBL" id="SPRO01000071">
    <property type="protein sequence ID" value="TIC24450.1"/>
    <property type="molecule type" value="Genomic_DNA"/>
</dbReference>
<proteinExistence type="predicted"/>
<evidence type="ECO:0000313" key="8">
    <source>
        <dbReference type="Proteomes" id="UP000310708"/>
    </source>
</evidence>
<dbReference type="SMART" id="SM00849">
    <property type="entry name" value="Lactamase_B"/>
    <property type="match status" value="1"/>
</dbReference>
<name>A0A4T0PC25_9BASI</name>
<gene>
    <name evidence="5" type="ORF">E3Q01_03996</name>
    <name evidence="4" type="ORF">E3Q03_04018</name>
    <name evidence="3" type="ORF">E3Q10_04059</name>
</gene>
<dbReference type="GO" id="GO:0006749">
    <property type="term" value="P:glutathione metabolic process"/>
    <property type="evidence" value="ECO:0007669"/>
    <property type="project" value="InterPro"/>
</dbReference>
<dbReference type="InterPro" id="IPR044528">
    <property type="entry name" value="POD-like_MBL-fold"/>
</dbReference>
<dbReference type="InterPro" id="IPR051682">
    <property type="entry name" value="Mito_Persulfide_Diox"/>
</dbReference>
<dbReference type="AlphaFoldDB" id="A0A4T0PC25"/>
<organism evidence="5 8">
    <name type="scientific">Wallemia mellicola</name>
    <dbReference type="NCBI Taxonomy" id="1708541"/>
    <lineage>
        <taxon>Eukaryota</taxon>
        <taxon>Fungi</taxon>
        <taxon>Dikarya</taxon>
        <taxon>Basidiomycota</taxon>
        <taxon>Wallemiomycotina</taxon>
        <taxon>Wallemiomycetes</taxon>
        <taxon>Wallemiales</taxon>
        <taxon>Wallemiaceae</taxon>
        <taxon>Wallemia</taxon>
    </lineage>
</organism>
<dbReference type="Proteomes" id="UP000305362">
    <property type="component" value="Unassembled WGS sequence"/>
</dbReference>
<dbReference type="PANTHER" id="PTHR43084">
    <property type="entry name" value="PERSULFIDE DIOXYGENASE ETHE1"/>
    <property type="match status" value="1"/>
</dbReference>
<evidence type="ECO:0000259" key="2">
    <source>
        <dbReference type="SMART" id="SM00849"/>
    </source>
</evidence>
<dbReference type="SUPFAM" id="SSF56281">
    <property type="entry name" value="Metallo-hydrolase/oxidoreductase"/>
    <property type="match status" value="1"/>
</dbReference>
<dbReference type="Pfam" id="PF00753">
    <property type="entry name" value="Lactamase_B"/>
    <property type="match status" value="1"/>
</dbReference>
<dbReference type="CDD" id="cd07724">
    <property type="entry name" value="POD-like_MBL-fold"/>
    <property type="match status" value="1"/>
</dbReference>
<evidence type="ECO:0000256" key="1">
    <source>
        <dbReference type="ARBA" id="ARBA00022723"/>
    </source>
</evidence>
<evidence type="ECO:0000313" key="3">
    <source>
        <dbReference type="EMBL" id="TIC24450.1"/>
    </source>
</evidence>
<evidence type="ECO:0000313" key="7">
    <source>
        <dbReference type="Proteomes" id="UP000305647"/>
    </source>
</evidence>
<dbReference type="InterPro" id="IPR001279">
    <property type="entry name" value="Metallo-B-lactamas"/>
</dbReference>
<feature type="domain" description="Metallo-beta-lactamase" evidence="2">
    <location>
        <begin position="45"/>
        <end position="233"/>
    </location>
</feature>
<dbReference type="GO" id="GO:0070813">
    <property type="term" value="P:hydrogen sulfide metabolic process"/>
    <property type="evidence" value="ECO:0007669"/>
    <property type="project" value="TreeGrafter"/>
</dbReference>
<dbReference type="OMA" id="VMDIDYA"/>
<reference evidence="6 7" key="1">
    <citation type="submission" date="2019-03" db="EMBL/GenBank/DDBJ databases">
        <title>Sequencing 25 genomes of Wallemia mellicola.</title>
        <authorList>
            <person name="Gostincar C."/>
        </authorList>
    </citation>
    <scope>NUCLEOTIDE SEQUENCE [LARGE SCALE GENOMIC DNA]</scope>
    <source>
        <strain evidence="4 6">EXF-1277</strain>
        <strain evidence="5 8">EXF-757</strain>
        <strain evidence="3 7">EXF-8738</strain>
    </source>
</reference>
<dbReference type="GO" id="GO:0046872">
    <property type="term" value="F:metal ion binding"/>
    <property type="evidence" value="ECO:0007669"/>
    <property type="project" value="UniProtKB-KW"/>
</dbReference>